<feature type="binding site" evidence="6">
    <location>
        <begin position="284"/>
        <end position="287"/>
    </location>
    <ligand>
        <name>ATP</name>
        <dbReference type="ChEBI" id="CHEBI:30616"/>
    </ligand>
</feature>
<protein>
    <recommendedName>
        <fullName evidence="6">Cell shape-determining protein MreB</fullName>
    </recommendedName>
</protein>
<dbReference type="GO" id="GO:0005524">
    <property type="term" value="F:ATP binding"/>
    <property type="evidence" value="ECO:0007669"/>
    <property type="project" value="UniProtKB-KW"/>
</dbReference>
<proteinExistence type="inferred from homology"/>
<dbReference type="PRINTS" id="PR01652">
    <property type="entry name" value="SHAPEPROTEIN"/>
</dbReference>
<dbReference type="HAMAP" id="MF_02207">
    <property type="entry name" value="MreB"/>
    <property type="match status" value="1"/>
</dbReference>
<gene>
    <name evidence="6" type="primary">mreB</name>
    <name evidence="7" type="ORF">SAMN05216249_101164</name>
</gene>
<evidence type="ECO:0000256" key="2">
    <source>
        <dbReference type="ARBA" id="ARBA00022741"/>
    </source>
</evidence>
<accession>A0A1I0V4Z9</accession>
<evidence type="ECO:0000256" key="4">
    <source>
        <dbReference type="ARBA" id="ARBA00022960"/>
    </source>
</evidence>
<comment type="similarity">
    <text evidence="5 6">Belongs to the FtsA/MreB family.</text>
</comment>
<dbReference type="Pfam" id="PF06723">
    <property type="entry name" value="MreB_Mbl"/>
    <property type="match status" value="1"/>
</dbReference>
<dbReference type="RefSeq" id="WP_092869874.1">
    <property type="nucleotide sequence ID" value="NZ_FOJY01000001.1"/>
</dbReference>
<reference evidence="7 8" key="1">
    <citation type="submission" date="2016-10" db="EMBL/GenBank/DDBJ databases">
        <authorList>
            <person name="de Groot N.N."/>
        </authorList>
    </citation>
    <scope>NUCLEOTIDE SEQUENCE [LARGE SCALE GENOMIC DNA]</scope>
    <source>
        <strain evidence="7 8">DSM 5522</strain>
    </source>
</reference>
<keyword evidence="8" id="KW-1185">Reference proteome</keyword>
<evidence type="ECO:0000313" key="7">
    <source>
        <dbReference type="EMBL" id="SFA71361.1"/>
    </source>
</evidence>
<dbReference type="PANTHER" id="PTHR42749">
    <property type="entry name" value="CELL SHAPE-DETERMINING PROTEIN MREB"/>
    <property type="match status" value="1"/>
</dbReference>
<name>A0A1I0V4Z9_9FIRM</name>
<dbReference type="OrthoDB" id="9768127at2"/>
<dbReference type="PANTHER" id="PTHR42749:SF1">
    <property type="entry name" value="CELL SHAPE-DETERMINING PROTEIN MREB"/>
    <property type="match status" value="1"/>
</dbReference>
<evidence type="ECO:0000256" key="1">
    <source>
        <dbReference type="ARBA" id="ARBA00022490"/>
    </source>
</evidence>
<keyword evidence="4 6" id="KW-0133">Cell shape</keyword>
<dbReference type="Proteomes" id="UP000198838">
    <property type="component" value="Unassembled WGS sequence"/>
</dbReference>
<dbReference type="NCBIfam" id="NF010539">
    <property type="entry name" value="PRK13927.1"/>
    <property type="match status" value="1"/>
</dbReference>
<dbReference type="AlphaFoldDB" id="A0A1I0V4Z9"/>
<evidence type="ECO:0000256" key="3">
    <source>
        <dbReference type="ARBA" id="ARBA00022840"/>
    </source>
</evidence>
<keyword evidence="2 6" id="KW-0547">Nucleotide-binding</keyword>
<dbReference type="GO" id="GO:0000902">
    <property type="term" value="P:cell morphogenesis"/>
    <property type="evidence" value="ECO:0007669"/>
    <property type="project" value="InterPro"/>
</dbReference>
<evidence type="ECO:0000256" key="6">
    <source>
        <dbReference type="HAMAP-Rule" id="MF_02207"/>
    </source>
</evidence>
<evidence type="ECO:0000313" key="8">
    <source>
        <dbReference type="Proteomes" id="UP000198838"/>
    </source>
</evidence>
<dbReference type="EMBL" id="FOJY01000001">
    <property type="protein sequence ID" value="SFA71361.1"/>
    <property type="molecule type" value="Genomic_DNA"/>
</dbReference>
<dbReference type="Gene3D" id="3.30.420.40">
    <property type="match status" value="3"/>
</dbReference>
<comment type="subcellular location">
    <subcellularLocation>
        <location evidence="6">Cytoplasm</location>
    </subcellularLocation>
    <text evidence="6">Membrane-associated.</text>
</comment>
<dbReference type="SUPFAM" id="SSF53067">
    <property type="entry name" value="Actin-like ATPase domain"/>
    <property type="match status" value="2"/>
</dbReference>
<evidence type="ECO:0000256" key="5">
    <source>
        <dbReference type="ARBA" id="ARBA00023458"/>
    </source>
</evidence>
<dbReference type="GO" id="GO:0008360">
    <property type="term" value="P:regulation of cell shape"/>
    <property type="evidence" value="ECO:0007669"/>
    <property type="project" value="UniProtKB-UniRule"/>
</dbReference>
<sequence length="339" mass="37006">MSNTIFGIDLGTNNIKIFNQSDKKILNEKNVIAIINKNQLFAYGDAAYEMHEKAPGNILVTFPVHFGVIADYKNMQILLIEFLKKASKTKLKNAEFIIAVPTDITEVEKKAFHDIVKSCGIKCKDVLIAEKPVADAIGIGLDIKSATGTLVVDMGADTTEISVLSLGGIVLSQLIHLGGNKLDESVISYIKKTHGIDIGKKTACALKETIGSAIKLDEPETMVAYGRDIVTGLPIEITIDSDLVYEAIKENLNSIVNNIKIILERTPPELSADIINHGVYLTGGGSLIKNIDVLLEQELKIKVNTCETPSESVVKGLMQMATDSKYRPLAYTMKVKIYN</sequence>
<keyword evidence="1 6" id="KW-0963">Cytoplasm</keyword>
<dbReference type="InterPro" id="IPR056546">
    <property type="entry name" value="MreB_MamK-like"/>
</dbReference>
<dbReference type="InterPro" id="IPR043129">
    <property type="entry name" value="ATPase_NBD"/>
</dbReference>
<comment type="caution">
    <text evidence="6">Lacks conserved residue(s) required for the propagation of feature annotation.</text>
</comment>
<comment type="subunit">
    <text evidence="6">Forms polymers.</text>
</comment>
<dbReference type="CDD" id="cd10225">
    <property type="entry name" value="ASKHA_NBD_MreB-like"/>
    <property type="match status" value="1"/>
</dbReference>
<comment type="function">
    <text evidence="6">Forms membrane-associated dynamic filaments that are essential for cell shape determination. Acts by regulating cell wall synthesis and cell elongation, and thus cell shape. A feedback loop between cell geometry and MreB localization may maintain elongated cell shape by targeting cell wall growth to regions of negative cell wall curvature.</text>
</comment>
<dbReference type="GO" id="GO:0005737">
    <property type="term" value="C:cytoplasm"/>
    <property type="evidence" value="ECO:0007669"/>
    <property type="project" value="UniProtKB-SubCell"/>
</dbReference>
<dbReference type="STRING" id="1120918.SAMN05216249_101164"/>
<dbReference type="InterPro" id="IPR004753">
    <property type="entry name" value="MreB"/>
</dbReference>
<organism evidence="7 8">
    <name type="scientific">Acetitomaculum ruminis DSM 5522</name>
    <dbReference type="NCBI Taxonomy" id="1120918"/>
    <lineage>
        <taxon>Bacteria</taxon>
        <taxon>Bacillati</taxon>
        <taxon>Bacillota</taxon>
        <taxon>Clostridia</taxon>
        <taxon>Lachnospirales</taxon>
        <taxon>Lachnospiraceae</taxon>
        <taxon>Acetitomaculum</taxon>
    </lineage>
</organism>
<keyword evidence="3 6" id="KW-0067">ATP-binding</keyword>